<reference evidence="6" key="2">
    <citation type="submission" date="2020-09" db="EMBL/GenBank/DDBJ databases">
        <authorList>
            <person name="Sun Q."/>
            <person name="Ohkuma M."/>
        </authorList>
    </citation>
    <scope>NUCLEOTIDE SEQUENCE</scope>
    <source>
        <strain evidence="6">JCM 19596</strain>
    </source>
</reference>
<dbReference type="RefSeq" id="WP_188979152.1">
    <property type="nucleotide sequence ID" value="NZ_BMPG01000003.1"/>
</dbReference>
<dbReference type="InterPro" id="IPR036388">
    <property type="entry name" value="WH-like_DNA-bd_sf"/>
</dbReference>
<evidence type="ECO:0000313" key="7">
    <source>
        <dbReference type="Proteomes" id="UP000607197"/>
    </source>
</evidence>
<comment type="caution">
    <text evidence="6">The sequence shown here is derived from an EMBL/GenBank/DDBJ whole genome shotgun (WGS) entry which is preliminary data.</text>
</comment>
<organism evidence="6 7">
    <name type="scientific">Halocalculus aciditolerans</name>
    <dbReference type="NCBI Taxonomy" id="1383812"/>
    <lineage>
        <taxon>Archaea</taxon>
        <taxon>Methanobacteriati</taxon>
        <taxon>Methanobacteriota</taxon>
        <taxon>Stenosarchaea group</taxon>
        <taxon>Halobacteria</taxon>
        <taxon>Halobacteriales</taxon>
        <taxon>Halobacteriaceae</taxon>
        <taxon>Halocalculus</taxon>
    </lineage>
</organism>
<evidence type="ECO:0000313" key="6">
    <source>
        <dbReference type="EMBL" id="GGL64710.1"/>
    </source>
</evidence>
<dbReference type="InterPro" id="IPR011008">
    <property type="entry name" value="Dimeric_a/b-barrel"/>
</dbReference>
<dbReference type="OrthoDB" id="183514at2157"/>
<dbReference type="Proteomes" id="UP000607197">
    <property type="component" value="Unassembled WGS sequence"/>
</dbReference>
<evidence type="ECO:0000256" key="3">
    <source>
        <dbReference type="ARBA" id="ARBA00023163"/>
    </source>
</evidence>
<evidence type="ECO:0000256" key="1">
    <source>
        <dbReference type="ARBA" id="ARBA00023015"/>
    </source>
</evidence>
<dbReference type="Gene3D" id="3.30.70.920">
    <property type="match status" value="1"/>
</dbReference>
<feature type="domain" description="HTH asnC-type" evidence="5">
    <location>
        <begin position="9"/>
        <end position="70"/>
    </location>
</feature>
<accession>A0A830FLM7</accession>
<dbReference type="PROSITE" id="PS50956">
    <property type="entry name" value="HTH_ASNC_2"/>
    <property type="match status" value="1"/>
</dbReference>
<dbReference type="PANTHER" id="PTHR30154:SF34">
    <property type="entry name" value="TRANSCRIPTIONAL REGULATOR AZLB"/>
    <property type="match status" value="1"/>
</dbReference>
<keyword evidence="2" id="KW-0238">DNA-binding</keyword>
<dbReference type="Pfam" id="PF13412">
    <property type="entry name" value="HTH_24"/>
    <property type="match status" value="1"/>
</dbReference>
<dbReference type="InterPro" id="IPR036390">
    <property type="entry name" value="WH_DNA-bd_sf"/>
</dbReference>
<keyword evidence="1" id="KW-0805">Transcription regulation</keyword>
<sequence>MTDSFDVDLDEMDIAILRRVEADYDVNLSDLADDLGMSKSAIHYRLQKLKDADVVESVSADVNPLALGLDHLLITEISVVHETGYAEDIGADLADVPGVEQVYYTMGDVDFVVLSRVQNRDQLNELVDAFVAIDGVNETSSRFVMGELSTGGRPTSGLSTEMEENVLNG</sequence>
<evidence type="ECO:0000256" key="4">
    <source>
        <dbReference type="SAM" id="MobiDB-lite"/>
    </source>
</evidence>
<keyword evidence="7" id="KW-1185">Reference proteome</keyword>
<dbReference type="InterPro" id="IPR019888">
    <property type="entry name" value="Tscrpt_reg_AsnC-like"/>
</dbReference>
<dbReference type="EMBL" id="BMPG01000003">
    <property type="protein sequence ID" value="GGL64710.1"/>
    <property type="molecule type" value="Genomic_DNA"/>
</dbReference>
<dbReference type="Pfam" id="PF01037">
    <property type="entry name" value="AsnC_trans_reg"/>
    <property type="match status" value="1"/>
</dbReference>
<feature type="region of interest" description="Disordered" evidence="4">
    <location>
        <begin position="147"/>
        <end position="169"/>
    </location>
</feature>
<dbReference type="InterPro" id="IPR000485">
    <property type="entry name" value="AsnC-type_HTH_dom"/>
</dbReference>
<dbReference type="InterPro" id="IPR011991">
    <property type="entry name" value="ArsR-like_HTH"/>
</dbReference>
<dbReference type="SUPFAM" id="SSF54909">
    <property type="entry name" value="Dimeric alpha+beta barrel"/>
    <property type="match status" value="1"/>
</dbReference>
<dbReference type="GO" id="GO:0005829">
    <property type="term" value="C:cytosol"/>
    <property type="evidence" value="ECO:0007669"/>
    <property type="project" value="TreeGrafter"/>
</dbReference>
<reference evidence="6" key="1">
    <citation type="journal article" date="2014" name="Int. J. Syst. Evol. Microbiol.">
        <title>Complete genome sequence of Corynebacterium casei LMG S-19264T (=DSM 44701T), isolated from a smear-ripened cheese.</title>
        <authorList>
            <consortium name="US DOE Joint Genome Institute (JGI-PGF)"/>
            <person name="Walter F."/>
            <person name="Albersmeier A."/>
            <person name="Kalinowski J."/>
            <person name="Ruckert C."/>
        </authorList>
    </citation>
    <scope>NUCLEOTIDE SEQUENCE</scope>
    <source>
        <strain evidence="6">JCM 19596</strain>
    </source>
</reference>
<dbReference type="AlphaFoldDB" id="A0A830FLM7"/>
<keyword evidence="3" id="KW-0804">Transcription</keyword>
<evidence type="ECO:0000259" key="5">
    <source>
        <dbReference type="PROSITE" id="PS50956"/>
    </source>
</evidence>
<proteinExistence type="predicted"/>
<protein>
    <recommendedName>
        <fullName evidence="5">HTH asnC-type domain-containing protein</fullName>
    </recommendedName>
</protein>
<evidence type="ECO:0000256" key="2">
    <source>
        <dbReference type="ARBA" id="ARBA00023125"/>
    </source>
</evidence>
<dbReference type="PANTHER" id="PTHR30154">
    <property type="entry name" value="LEUCINE-RESPONSIVE REGULATORY PROTEIN"/>
    <property type="match status" value="1"/>
</dbReference>
<dbReference type="GO" id="GO:0043565">
    <property type="term" value="F:sequence-specific DNA binding"/>
    <property type="evidence" value="ECO:0007669"/>
    <property type="project" value="InterPro"/>
</dbReference>
<name>A0A830FLM7_9EURY</name>
<dbReference type="SMART" id="SM00344">
    <property type="entry name" value="HTH_ASNC"/>
    <property type="match status" value="1"/>
</dbReference>
<dbReference type="Gene3D" id="1.10.10.10">
    <property type="entry name" value="Winged helix-like DNA-binding domain superfamily/Winged helix DNA-binding domain"/>
    <property type="match status" value="1"/>
</dbReference>
<dbReference type="PRINTS" id="PR00033">
    <property type="entry name" value="HTHASNC"/>
</dbReference>
<gene>
    <name evidence="6" type="ORF">GCM10009039_23360</name>
</gene>
<dbReference type="CDD" id="cd00090">
    <property type="entry name" value="HTH_ARSR"/>
    <property type="match status" value="1"/>
</dbReference>
<dbReference type="GO" id="GO:0043200">
    <property type="term" value="P:response to amino acid"/>
    <property type="evidence" value="ECO:0007669"/>
    <property type="project" value="TreeGrafter"/>
</dbReference>
<dbReference type="SUPFAM" id="SSF46785">
    <property type="entry name" value="Winged helix' DNA-binding domain"/>
    <property type="match status" value="1"/>
</dbReference>
<dbReference type="InterPro" id="IPR019887">
    <property type="entry name" value="Tscrpt_reg_AsnC/Lrp_C"/>
</dbReference>